<reference evidence="3 4" key="1">
    <citation type="submission" date="2016-07" db="EMBL/GenBank/DDBJ databases">
        <title>Pervasive Adenine N6-methylation of Active Genes in Fungi.</title>
        <authorList>
            <consortium name="DOE Joint Genome Institute"/>
            <person name="Mondo S.J."/>
            <person name="Dannebaum R.O."/>
            <person name="Kuo R.C."/>
            <person name="Labutti K."/>
            <person name="Haridas S."/>
            <person name="Kuo A."/>
            <person name="Salamov A."/>
            <person name="Ahrendt S.R."/>
            <person name="Lipzen A."/>
            <person name="Sullivan W."/>
            <person name="Andreopoulos W.B."/>
            <person name="Clum A."/>
            <person name="Lindquist E."/>
            <person name="Daum C."/>
            <person name="Ramamoorthy G.K."/>
            <person name="Gryganskyi A."/>
            <person name="Culley D."/>
            <person name="Magnuson J.K."/>
            <person name="James T.Y."/>
            <person name="O'Malley M.A."/>
            <person name="Stajich J.E."/>
            <person name="Spatafora J.W."/>
            <person name="Visel A."/>
            <person name="Grigoriev I.V."/>
        </authorList>
    </citation>
    <scope>NUCLEOTIDE SEQUENCE [LARGE SCALE GENOMIC DNA]</scope>
    <source>
        <strain evidence="3 4">62-1032</strain>
    </source>
</reference>
<feature type="region of interest" description="Disordered" evidence="1">
    <location>
        <begin position="604"/>
        <end position="879"/>
    </location>
</feature>
<dbReference type="InParanoid" id="A0A1Y2FMC7"/>
<dbReference type="OrthoDB" id="1751210at2759"/>
<feature type="compositionally biased region" description="Polar residues" evidence="1">
    <location>
        <begin position="364"/>
        <end position="373"/>
    </location>
</feature>
<name>A0A1Y2FMC7_9BASI</name>
<evidence type="ECO:0000256" key="1">
    <source>
        <dbReference type="SAM" id="MobiDB-lite"/>
    </source>
</evidence>
<feature type="domain" description="DUF7082" evidence="2">
    <location>
        <begin position="440"/>
        <end position="593"/>
    </location>
</feature>
<feature type="compositionally biased region" description="Low complexity" evidence="1">
    <location>
        <begin position="694"/>
        <end position="704"/>
    </location>
</feature>
<evidence type="ECO:0000313" key="3">
    <source>
        <dbReference type="EMBL" id="ORY84747.1"/>
    </source>
</evidence>
<dbReference type="STRING" id="106004.A0A1Y2FMC7"/>
<feature type="compositionally biased region" description="Gly residues" evidence="1">
    <location>
        <begin position="82"/>
        <end position="97"/>
    </location>
</feature>
<dbReference type="Proteomes" id="UP000193467">
    <property type="component" value="Unassembled WGS sequence"/>
</dbReference>
<proteinExistence type="predicted"/>
<dbReference type="GO" id="GO:0005634">
    <property type="term" value="C:nucleus"/>
    <property type="evidence" value="ECO:0007669"/>
    <property type="project" value="TreeGrafter"/>
</dbReference>
<feature type="region of interest" description="Disordered" evidence="1">
    <location>
        <begin position="16"/>
        <end position="114"/>
    </location>
</feature>
<comment type="caution">
    <text evidence="3">The sequence shown here is derived from an EMBL/GenBank/DDBJ whole genome shotgun (WGS) entry which is preliminary data.</text>
</comment>
<dbReference type="EMBL" id="MCGR01000017">
    <property type="protein sequence ID" value="ORY84747.1"/>
    <property type="molecule type" value="Genomic_DNA"/>
</dbReference>
<sequence>MSYTDYYGQEHHSPHVVHKSHFDPYPQHPQHTLSPHGHHPASHSHHSSPLLGQHSSPHLGHHLPPRSYPTLEMSAYPDNGEGMVGGGPVDHGHGVGLGSPIMEHNGSPSRGGTPTPQGGYYTTMGSHERVMSASRHGSVEPSSFAHTTPLLHHSPHPRTPDLNHRMINNVAPYGPTLKIVQWTPQAGEEGSQVTIVLDALAITGAPPTQYSIPAFGPGSPSLNNPMPHKTAVTRRFVVVFGAAPAPTKFTRAQAIDGNGVGESMDAGPDERDAFVVLTSFVPARQSMGPLEERVMVLVRVVDEQSEILEECIVGEWDALPLLPATPPRYLKRAGEELLSDRHPPALRSPIIASPRKGRDYLSPPNANSHLSPRTNKRGTTPGDGTDEPPRVGGGNTGRHPPPVDDLHRGAPQPDLLRTSQIPSTPTVASNGGQLATFSNKAILKLQGDLNSMAMGWSNEEWTNRRRLIQFWRQQEGNVINATFRPIGQAEFVPNSIVISCIFRDEWNECFVTSVDTIYLLEALVGVRFTVEEKNRIRRNLEGFKPQTVSKSKPESEPFFKLIMGFPNPKPRNIEKDVKVFPWKILANALKKIISKYSATYTAPVAPDPSPTVQVGLASDDGQHDPTADLPALPALPPFPHSPHLGGPSSQLNSPHLGHSPHFGGPGGPHDHFGGPLPHPHSTNPDHLAPGGMGSVHHSPNPSLHSHSHPPSPHVPQSPHLGHHQQYDQPPPPTVVVDRSASPGPNGGAGGGAEPNHGHATRSRGPAASSAQGQNDGSYPPTSQSIFPPPPSSNNGGEDDSDPKEVGGDSSNGEVENSMPPPPLNHSRAYSDGPRRPTSQSSAGPYSAPLAASPFGPSGSWNPPHFSLPPNGGGGGQEYYAQDLAGVQSWGVAAPTGYEPLSAGVALRRSSSLEGLREFGESQGWLDR</sequence>
<dbReference type="Pfam" id="PF23305">
    <property type="entry name" value="DUF7082"/>
    <property type="match status" value="1"/>
</dbReference>
<organism evidence="3 4">
    <name type="scientific">Leucosporidium creatinivorum</name>
    <dbReference type="NCBI Taxonomy" id="106004"/>
    <lineage>
        <taxon>Eukaryota</taxon>
        <taxon>Fungi</taxon>
        <taxon>Dikarya</taxon>
        <taxon>Basidiomycota</taxon>
        <taxon>Pucciniomycotina</taxon>
        <taxon>Microbotryomycetes</taxon>
        <taxon>Leucosporidiales</taxon>
        <taxon>Leucosporidium</taxon>
    </lineage>
</organism>
<feature type="compositionally biased region" description="Low complexity" evidence="1">
    <location>
        <begin position="653"/>
        <end position="662"/>
    </location>
</feature>
<dbReference type="InterPro" id="IPR055509">
    <property type="entry name" value="DUF7082"/>
</dbReference>
<keyword evidence="4" id="KW-1185">Reference proteome</keyword>
<protein>
    <recommendedName>
        <fullName evidence="2">DUF7082 domain-containing protein</fullName>
    </recommendedName>
</protein>
<evidence type="ECO:0000259" key="2">
    <source>
        <dbReference type="Pfam" id="PF23305"/>
    </source>
</evidence>
<accession>A0A1Y2FMC7</accession>
<feature type="compositionally biased region" description="Basic residues" evidence="1">
    <location>
        <begin position="36"/>
        <end position="46"/>
    </location>
</feature>
<feature type="region of interest" description="Disordered" evidence="1">
    <location>
        <begin position="340"/>
        <end position="432"/>
    </location>
</feature>
<dbReference type="AlphaFoldDB" id="A0A1Y2FMC7"/>
<feature type="compositionally biased region" description="Polar residues" evidence="1">
    <location>
        <begin position="417"/>
        <end position="432"/>
    </location>
</feature>
<gene>
    <name evidence="3" type="ORF">BCR35DRAFT_303110</name>
</gene>
<feature type="compositionally biased region" description="Low complexity" evidence="1">
    <location>
        <begin position="47"/>
        <end position="58"/>
    </location>
</feature>
<dbReference type="PANTHER" id="PTHR39463">
    <property type="entry name" value="MEDUSA"/>
    <property type="match status" value="1"/>
</dbReference>
<dbReference type="PANTHER" id="PTHR39463:SF1">
    <property type="entry name" value="MEDUSA"/>
    <property type="match status" value="1"/>
</dbReference>
<evidence type="ECO:0000313" key="4">
    <source>
        <dbReference type="Proteomes" id="UP000193467"/>
    </source>
</evidence>